<dbReference type="EC" id="2.7.11.24" evidence="2"/>
<evidence type="ECO:0000256" key="8">
    <source>
        <dbReference type="ARBA" id="ARBA00061056"/>
    </source>
</evidence>
<dbReference type="InterPro" id="IPR011009">
    <property type="entry name" value="Kinase-like_dom_sf"/>
</dbReference>
<dbReference type="RefSeq" id="XP_056478314.1">
    <property type="nucleotide sequence ID" value="XM_056615342.1"/>
</dbReference>
<keyword evidence="11" id="KW-1185">Reference proteome</keyword>
<sequence length="368" mass="42838">MADFTSTQVMGVTFQITRRYTELQAVELDAAGLVCSAEDQILHNVVAIRKVTKPFGSPILAKRALREIKLLRYLRHENIVGLKDLFISPTEDLYFVTELMWTNLRRLISKRPIENDFSQYFLYQILRGLKYVHSAGIIHRDLKPENLLINENCDLKIGGFEHARLQRPQMTGYVVTRIYRAPEIMLTWQKYSAKVDIWSTACIFAEMLQGKPLFPATSHADQFNVIVNLLGNPPVWIVDMITNNHTQSYVKSLPKCERRPFGEIFPEFHKQANDLLEKMLVFDVNERINAKDALSHPYLSLYHDPTDEPVVRETFDWSFDDVQLSAEAWKRIVYVVLCRPANTQLTDRRKIQRSLEIPNTRSEEWQQP</sequence>
<evidence type="ECO:0000259" key="9">
    <source>
        <dbReference type="PROSITE" id="PS50011"/>
    </source>
</evidence>
<dbReference type="Pfam" id="PF00069">
    <property type="entry name" value="Pkinase"/>
    <property type="match status" value="1"/>
</dbReference>
<evidence type="ECO:0000256" key="2">
    <source>
        <dbReference type="ARBA" id="ARBA00012411"/>
    </source>
</evidence>
<dbReference type="GeneID" id="81354321"/>
<evidence type="ECO:0000256" key="3">
    <source>
        <dbReference type="ARBA" id="ARBA00022527"/>
    </source>
</evidence>
<dbReference type="AlphaFoldDB" id="A0A9W9KLT9"/>
<evidence type="ECO:0000256" key="4">
    <source>
        <dbReference type="ARBA" id="ARBA00022679"/>
    </source>
</evidence>
<dbReference type="GO" id="GO:0005524">
    <property type="term" value="F:ATP binding"/>
    <property type="evidence" value="ECO:0007669"/>
    <property type="project" value="UniProtKB-KW"/>
</dbReference>
<dbReference type="Gene3D" id="3.30.200.20">
    <property type="entry name" value="Phosphorylase Kinase, domain 1"/>
    <property type="match status" value="1"/>
</dbReference>
<dbReference type="PROSITE" id="PS50011">
    <property type="entry name" value="PROTEIN_KINASE_DOM"/>
    <property type="match status" value="1"/>
</dbReference>
<keyword evidence="4" id="KW-0808">Transferase</keyword>
<dbReference type="PANTHER" id="PTHR24055">
    <property type="entry name" value="MITOGEN-ACTIVATED PROTEIN KINASE"/>
    <property type="match status" value="1"/>
</dbReference>
<dbReference type="OrthoDB" id="192887at2759"/>
<comment type="caution">
    <text evidence="10">The sequence shown here is derived from an EMBL/GenBank/DDBJ whole genome shotgun (WGS) entry which is preliminary data.</text>
</comment>
<dbReference type="InterPro" id="IPR008271">
    <property type="entry name" value="Ser/Thr_kinase_AS"/>
</dbReference>
<comment type="similarity">
    <text evidence="8">Belongs to the protein kinase superfamily. Ser/Thr protein kinase family. MAP kinase subfamily.</text>
</comment>
<dbReference type="GO" id="GO:0004707">
    <property type="term" value="F:MAP kinase activity"/>
    <property type="evidence" value="ECO:0007669"/>
    <property type="project" value="UniProtKB-EC"/>
</dbReference>
<proteinExistence type="inferred from homology"/>
<dbReference type="PRINTS" id="PR01773">
    <property type="entry name" value="P38MAPKINASE"/>
</dbReference>
<feature type="domain" description="Protein kinase" evidence="9">
    <location>
        <begin position="20"/>
        <end position="299"/>
    </location>
</feature>
<dbReference type="InterPro" id="IPR003527">
    <property type="entry name" value="MAP_kinase_CS"/>
</dbReference>
<evidence type="ECO:0000256" key="7">
    <source>
        <dbReference type="ARBA" id="ARBA00022840"/>
    </source>
</evidence>
<dbReference type="Proteomes" id="UP001149074">
    <property type="component" value="Unassembled WGS sequence"/>
</dbReference>
<keyword evidence="5" id="KW-0547">Nucleotide-binding</keyword>
<dbReference type="EMBL" id="JAPQKI010000003">
    <property type="protein sequence ID" value="KAJ5110203.1"/>
    <property type="molecule type" value="Genomic_DNA"/>
</dbReference>
<evidence type="ECO:0000256" key="6">
    <source>
        <dbReference type="ARBA" id="ARBA00022777"/>
    </source>
</evidence>
<dbReference type="SUPFAM" id="SSF56112">
    <property type="entry name" value="Protein kinase-like (PK-like)"/>
    <property type="match status" value="1"/>
</dbReference>
<accession>A0A9W9KLT9</accession>
<evidence type="ECO:0000313" key="10">
    <source>
        <dbReference type="EMBL" id="KAJ5110203.1"/>
    </source>
</evidence>
<evidence type="ECO:0000256" key="5">
    <source>
        <dbReference type="ARBA" id="ARBA00022741"/>
    </source>
</evidence>
<dbReference type="FunFam" id="1.10.510.10:FF:000049">
    <property type="entry name" value="Mitogen-activated protein kinase"/>
    <property type="match status" value="1"/>
</dbReference>
<keyword evidence="7" id="KW-0067">ATP-binding</keyword>
<reference evidence="10" key="2">
    <citation type="journal article" date="2023" name="IMA Fungus">
        <title>Comparative genomic study of the Penicillium genus elucidates a diverse pangenome and 15 lateral gene transfer events.</title>
        <authorList>
            <person name="Petersen C."/>
            <person name="Sorensen T."/>
            <person name="Nielsen M.R."/>
            <person name="Sondergaard T.E."/>
            <person name="Sorensen J.L."/>
            <person name="Fitzpatrick D.A."/>
            <person name="Frisvad J.C."/>
            <person name="Nielsen K.L."/>
        </authorList>
    </citation>
    <scope>NUCLEOTIDE SEQUENCE</scope>
    <source>
        <strain evidence="10">IBT 30761</strain>
    </source>
</reference>
<evidence type="ECO:0000313" key="11">
    <source>
        <dbReference type="Proteomes" id="UP001149074"/>
    </source>
</evidence>
<dbReference type="PROSITE" id="PS01351">
    <property type="entry name" value="MAPK"/>
    <property type="match status" value="1"/>
</dbReference>
<dbReference type="PROSITE" id="PS00108">
    <property type="entry name" value="PROTEIN_KINASE_ST"/>
    <property type="match status" value="1"/>
</dbReference>
<keyword evidence="6 10" id="KW-0418">Kinase</keyword>
<keyword evidence="3" id="KW-0723">Serine/threonine-protein kinase</keyword>
<dbReference type="InterPro" id="IPR008352">
    <property type="entry name" value="MAPK_HOG-like"/>
</dbReference>
<comment type="cofactor">
    <cofactor evidence="1">
        <name>Mg(2+)</name>
        <dbReference type="ChEBI" id="CHEBI:18420"/>
    </cofactor>
</comment>
<dbReference type="SMART" id="SM00220">
    <property type="entry name" value="S_TKc"/>
    <property type="match status" value="1"/>
</dbReference>
<dbReference type="InterPro" id="IPR050117">
    <property type="entry name" value="MAPK"/>
</dbReference>
<dbReference type="Gene3D" id="1.10.510.10">
    <property type="entry name" value="Transferase(Phosphotransferase) domain 1"/>
    <property type="match status" value="1"/>
</dbReference>
<reference evidence="10" key="1">
    <citation type="submission" date="2022-11" db="EMBL/GenBank/DDBJ databases">
        <authorList>
            <person name="Petersen C."/>
        </authorList>
    </citation>
    <scope>NUCLEOTIDE SEQUENCE</scope>
    <source>
        <strain evidence="10">IBT 30761</strain>
    </source>
</reference>
<dbReference type="InterPro" id="IPR000719">
    <property type="entry name" value="Prot_kinase_dom"/>
</dbReference>
<evidence type="ECO:0000256" key="1">
    <source>
        <dbReference type="ARBA" id="ARBA00001946"/>
    </source>
</evidence>
<protein>
    <recommendedName>
        <fullName evidence="2">mitogen-activated protein kinase</fullName>
        <ecNumber evidence="2">2.7.11.24</ecNumber>
    </recommendedName>
</protein>
<organism evidence="10 11">
    <name type="scientific">Penicillium argentinense</name>
    <dbReference type="NCBI Taxonomy" id="1131581"/>
    <lineage>
        <taxon>Eukaryota</taxon>
        <taxon>Fungi</taxon>
        <taxon>Dikarya</taxon>
        <taxon>Ascomycota</taxon>
        <taxon>Pezizomycotina</taxon>
        <taxon>Eurotiomycetes</taxon>
        <taxon>Eurotiomycetidae</taxon>
        <taxon>Eurotiales</taxon>
        <taxon>Aspergillaceae</taxon>
        <taxon>Penicillium</taxon>
    </lineage>
</organism>
<name>A0A9W9KLT9_9EURO</name>
<gene>
    <name evidence="10" type="ORF">N7532_002848</name>
</gene>